<organism evidence="1 2">
    <name type="scientific">Scleroderma citrinum Foug A</name>
    <dbReference type="NCBI Taxonomy" id="1036808"/>
    <lineage>
        <taxon>Eukaryota</taxon>
        <taxon>Fungi</taxon>
        <taxon>Dikarya</taxon>
        <taxon>Basidiomycota</taxon>
        <taxon>Agaricomycotina</taxon>
        <taxon>Agaricomycetes</taxon>
        <taxon>Agaricomycetidae</taxon>
        <taxon>Boletales</taxon>
        <taxon>Sclerodermatineae</taxon>
        <taxon>Sclerodermataceae</taxon>
        <taxon>Scleroderma</taxon>
    </lineage>
</organism>
<dbReference type="EMBL" id="KN822089">
    <property type="protein sequence ID" value="KIM58208.1"/>
    <property type="molecule type" value="Genomic_DNA"/>
</dbReference>
<reference evidence="2" key="2">
    <citation type="submission" date="2015-01" db="EMBL/GenBank/DDBJ databases">
        <title>Evolutionary Origins and Diversification of the Mycorrhizal Mutualists.</title>
        <authorList>
            <consortium name="DOE Joint Genome Institute"/>
            <consortium name="Mycorrhizal Genomics Consortium"/>
            <person name="Kohler A."/>
            <person name="Kuo A."/>
            <person name="Nagy L.G."/>
            <person name="Floudas D."/>
            <person name="Copeland A."/>
            <person name="Barry K.W."/>
            <person name="Cichocki N."/>
            <person name="Veneault-Fourrey C."/>
            <person name="LaButti K."/>
            <person name="Lindquist E.A."/>
            <person name="Lipzen A."/>
            <person name="Lundell T."/>
            <person name="Morin E."/>
            <person name="Murat C."/>
            <person name="Riley R."/>
            <person name="Ohm R."/>
            <person name="Sun H."/>
            <person name="Tunlid A."/>
            <person name="Henrissat B."/>
            <person name="Grigoriev I.V."/>
            <person name="Hibbett D.S."/>
            <person name="Martin F."/>
        </authorList>
    </citation>
    <scope>NUCLEOTIDE SEQUENCE [LARGE SCALE GENOMIC DNA]</scope>
    <source>
        <strain evidence="2">Foug A</strain>
    </source>
</reference>
<dbReference type="OrthoDB" id="2692579at2759"/>
<gene>
    <name evidence="1" type="ORF">SCLCIDRAFT_28239</name>
</gene>
<sequence length="329" mass="36640">MDIQSDLPSNYKLCERFAEYMRQRFCFLAFSGPKSPQPAPLFNIPVDHTIAMHQMVAKLAEAYQNRSIEFRRLAEDLGHKESGAAVDREAAFLVKHPTGITPHEGFPPVLDKPTIILGEGDTIVLWYLPGALANNTQKQMLSSLESLPDALQKSIVGRNWRTNPDYFQPESLSGCLEFAPAIHQLGHSAWTDIPSISMALKTKSGLAWASKMSYPSTILSAALSIMHPPMYNARLRGMETLSAWAAENDELMGDALADWSMVYTNISLIANWGTPFHRDPHSRSNWYDILVSVGEYKNYYLDILTLGVKLEYSPGTAIAFSGPSPSWSQ</sequence>
<protein>
    <submittedName>
        <fullName evidence="1">Uncharacterized protein</fullName>
    </submittedName>
</protein>
<proteinExistence type="predicted"/>
<evidence type="ECO:0000313" key="2">
    <source>
        <dbReference type="Proteomes" id="UP000053989"/>
    </source>
</evidence>
<keyword evidence="2" id="KW-1185">Reference proteome</keyword>
<name>A0A0C2Z8D8_9AGAM</name>
<dbReference type="AlphaFoldDB" id="A0A0C2Z8D8"/>
<evidence type="ECO:0000313" key="1">
    <source>
        <dbReference type="EMBL" id="KIM58208.1"/>
    </source>
</evidence>
<accession>A0A0C2Z8D8</accession>
<dbReference type="InParanoid" id="A0A0C2Z8D8"/>
<reference evidence="1 2" key="1">
    <citation type="submission" date="2014-04" db="EMBL/GenBank/DDBJ databases">
        <authorList>
            <consortium name="DOE Joint Genome Institute"/>
            <person name="Kuo A."/>
            <person name="Kohler A."/>
            <person name="Nagy L.G."/>
            <person name="Floudas D."/>
            <person name="Copeland A."/>
            <person name="Barry K.W."/>
            <person name="Cichocki N."/>
            <person name="Veneault-Fourrey C."/>
            <person name="LaButti K."/>
            <person name="Lindquist E.A."/>
            <person name="Lipzen A."/>
            <person name="Lundell T."/>
            <person name="Morin E."/>
            <person name="Murat C."/>
            <person name="Sun H."/>
            <person name="Tunlid A."/>
            <person name="Henrissat B."/>
            <person name="Grigoriev I.V."/>
            <person name="Hibbett D.S."/>
            <person name="Martin F."/>
            <person name="Nordberg H.P."/>
            <person name="Cantor M.N."/>
            <person name="Hua S.X."/>
        </authorList>
    </citation>
    <scope>NUCLEOTIDE SEQUENCE [LARGE SCALE GENOMIC DNA]</scope>
    <source>
        <strain evidence="1 2">Foug A</strain>
    </source>
</reference>
<dbReference type="HOGENOM" id="CLU_039070_4_0_1"/>
<dbReference type="Proteomes" id="UP000053989">
    <property type="component" value="Unassembled WGS sequence"/>
</dbReference>